<proteinExistence type="inferred from homology"/>
<comment type="caution">
    <text evidence="13">The sequence shown here is derived from an EMBL/GenBank/DDBJ whole genome shotgun (WGS) entry which is preliminary data.</text>
</comment>
<keyword evidence="9" id="KW-0472">Membrane</keyword>
<dbReference type="PANTHER" id="PTHR10176:SF3">
    <property type="entry name" value="GLYCOGEN [STARCH] SYNTHASE"/>
    <property type="match status" value="1"/>
</dbReference>
<dbReference type="InterPro" id="IPR011012">
    <property type="entry name" value="Longin-like_dom_sf"/>
</dbReference>
<dbReference type="Pfam" id="PF00928">
    <property type="entry name" value="Adap_comp_sub"/>
    <property type="match status" value="1"/>
</dbReference>
<dbReference type="Gene3D" id="3.40.50.2000">
    <property type="entry name" value="Glycogen Phosphorylase B"/>
    <property type="match status" value="1"/>
</dbReference>
<dbReference type="SUPFAM" id="SSF64356">
    <property type="entry name" value="SNARE-like"/>
    <property type="match status" value="1"/>
</dbReference>
<keyword evidence="8 11" id="KW-0320">Glycogen biosynthesis</keyword>
<evidence type="ECO:0000256" key="4">
    <source>
        <dbReference type="ARBA" id="ARBA00022448"/>
    </source>
</evidence>
<dbReference type="PANTHER" id="PTHR10176">
    <property type="entry name" value="GLYCOGEN SYNTHASE"/>
    <property type="match status" value="1"/>
</dbReference>
<evidence type="ECO:0000256" key="5">
    <source>
        <dbReference type="ARBA" id="ARBA00022676"/>
    </source>
</evidence>
<evidence type="ECO:0000256" key="6">
    <source>
        <dbReference type="ARBA" id="ARBA00022679"/>
    </source>
</evidence>
<evidence type="ECO:0000256" key="11">
    <source>
        <dbReference type="RuleBase" id="RU363104"/>
    </source>
</evidence>
<dbReference type="Gene3D" id="3.30.450.60">
    <property type="match status" value="1"/>
</dbReference>
<dbReference type="InterPro" id="IPR022775">
    <property type="entry name" value="AP_mu_sigma_su"/>
</dbReference>
<keyword evidence="5 11" id="KW-0328">Glycosyltransferase</keyword>
<dbReference type="GO" id="GO:0004373">
    <property type="term" value="F:alpha-1,4-glucan glucosyltransferase (UDP-glucose donor) activity"/>
    <property type="evidence" value="ECO:0007669"/>
    <property type="project" value="UniProtKB-EC"/>
</dbReference>
<dbReference type="SUPFAM" id="SSF53756">
    <property type="entry name" value="UDP-Glycosyltransferase/glycogen phosphorylase"/>
    <property type="match status" value="2"/>
</dbReference>
<dbReference type="Gene3D" id="6.10.260.10">
    <property type="match status" value="1"/>
</dbReference>
<dbReference type="GO" id="GO:0005978">
    <property type="term" value="P:glycogen biosynthetic process"/>
    <property type="evidence" value="ECO:0007669"/>
    <property type="project" value="UniProtKB-KW"/>
</dbReference>
<dbReference type="GO" id="GO:0016192">
    <property type="term" value="P:vesicle-mediated transport"/>
    <property type="evidence" value="ECO:0007669"/>
    <property type="project" value="InterPro"/>
</dbReference>
<keyword evidence="7" id="KW-0653">Protein transport</keyword>
<dbReference type="FunFam" id="3.40.50.2000:FF:000247">
    <property type="entry name" value="Glycogen [starch] synthase"/>
    <property type="match status" value="1"/>
</dbReference>
<dbReference type="GO" id="GO:0012505">
    <property type="term" value="C:endomembrane system"/>
    <property type="evidence" value="ECO:0007669"/>
    <property type="project" value="UniProtKB-SubCell"/>
</dbReference>
<dbReference type="Proteomes" id="UP001177023">
    <property type="component" value="Unassembled WGS sequence"/>
</dbReference>
<dbReference type="InterPro" id="IPR028565">
    <property type="entry name" value="MHD"/>
</dbReference>
<evidence type="ECO:0000256" key="1">
    <source>
        <dbReference type="ARBA" id="ARBA00004308"/>
    </source>
</evidence>
<evidence type="ECO:0000256" key="8">
    <source>
        <dbReference type="ARBA" id="ARBA00023056"/>
    </source>
</evidence>
<evidence type="ECO:0000259" key="12">
    <source>
        <dbReference type="PROSITE" id="PS51072"/>
    </source>
</evidence>
<keyword evidence="4" id="KW-0813">Transport</keyword>
<accession>A0AA36GC96</accession>
<dbReference type="InterPro" id="IPR036168">
    <property type="entry name" value="AP2_Mu_C_sf"/>
</dbReference>
<dbReference type="CDD" id="cd09252">
    <property type="entry name" value="AP-3_Mu3_Cterm"/>
    <property type="match status" value="1"/>
</dbReference>
<dbReference type="EMBL" id="CATQJA010002665">
    <property type="protein sequence ID" value="CAJ0583292.1"/>
    <property type="molecule type" value="Genomic_DNA"/>
</dbReference>
<comment type="catalytic activity">
    <reaction evidence="10">
        <text>[(1-&gt;4)-alpha-D-glucosyl](n) + UDP-alpha-D-glucose = [(1-&gt;4)-alpha-D-glucosyl](n+1) + UDP + H(+)</text>
        <dbReference type="Rhea" id="RHEA:18549"/>
        <dbReference type="Rhea" id="RHEA-COMP:9584"/>
        <dbReference type="Rhea" id="RHEA-COMP:9587"/>
        <dbReference type="ChEBI" id="CHEBI:15378"/>
        <dbReference type="ChEBI" id="CHEBI:15444"/>
        <dbReference type="ChEBI" id="CHEBI:58223"/>
        <dbReference type="ChEBI" id="CHEBI:58885"/>
        <dbReference type="EC" id="2.4.1.11"/>
    </reaction>
    <physiologicalReaction direction="left-to-right" evidence="10">
        <dbReference type="Rhea" id="RHEA:18550"/>
    </physiologicalReaction>
</comment>
<dbReference type="SUPFAM" id="SSF49447">
    <property type="entry name" value="Second domain of Mu2 adaptin subunit (ap50) of ap2 adaptor"/>
    <property type="match status" value="1"/>
</dbReference>
<evidence type="ECO:0000256" key="2">
    <source>
        <dbReference type="ARBA" id="ARBA00004964"/>
    </source>
</evidence>
<dbReference type="CDD" id="cd14837">
    <property type="entry name" value="AP3_Mu_N"/>
    <property type="match status" value="1"/>
</dbReference>
<dbReference type="Gene3D" id="2.60.40.1170">
    <property type="entry name" value="Mu homology domain, subdomain B"/>
    <property type="match status" value="2"/>
</dbReference>
<evidence type="ECO:0000313" key="14">
    <source>
        <dbReference type="Proteomes" id="UP001177023"/>
    </source>
</evidence>
<dbReference type="GO" id="GO:0030131">
    <property type="term" value="C:clathrin adaptor complex"/>
    <property type="evidence" value="ECO:0007669"/>
    <property type="project" value="InterPro"/>
</dbReference>
<dbReference type="Pfam" id="PF01217">
    <property type="entry name" value="Clat_adaptor_s"/>
    <property type="match status" value="1"/>
</dbReference>
<evidence type="ECO:0000256" key="9">
    <source>
        <dbReference type="ARBA" id="ARBA00023136"/>
    </source>
</evidence>
<dbReference type="EC" id="2.4.1.11" evidence="11"/>
<gene>
    <name evidence="13" type="ORF">MSPICULIGERA_LOCUS21380</name>
</gene>
<sequence>MAPTGMPRNLSTGKLVRAMAGIELDKEEMIEMDGGRTARREGRFVFECAWEVANKVGGIYTVIRSKAPVSVEELGDQYCLLGPQKHDRWRLEVEPLDPENRTIRSAMKRMRQDGFNCTYGRWLIDGYPKVILFDLGSGASKMNDWKQELYERSHIGIPHEDIESNDAVILGFMVAIFLKHFRDSVQNYQPLVVAHFHEWQAGVGLIMSKMWQTDLATVYTTHATLLGRHLCAGGWDLYNNLENIDVDGEAGKRKIYHQYCIERGAAANADIFTTVSDITGLEAEYLLKRKPDIITPNGLNVIKFAALHEFQNLHAIAKEKINNFIRGHFHGHLDFDLEKTLYFFTAGRYEFTNKGGDLFIESLARLNYYLQSTTDPRFEGVTVVAFLIYPAPSNSFNVESLKGQAVTKQLRETIDKIKESMAARLFEDCLRGKMPEQHDDFLLPNERIMVLETLRRCNLLNQRHDRVKVVFHPEFLSSVSPLIGLDYEDFVRGCHLGVFPSYYEPWGYTPAECTVMGIPSVTTNLNISKIMKKKDFTLSIADSHPLGNNCERVSEILDWKRLAIFYQNARHQALERKYPNLEDIMFHLPPLLVARRSMNPLTKKLIKCYPRIFYRRKDVILEKHWKSVIHRSICDYFFDAQRKVSSPEDVPPIISTPHHYLISVYHNQVYLLAVTTTETPPLIVLEFLHRVVQTFTQYFDECSDSAIKENIVIVFELLDEMLDNGYPLVTELNILQDLIKPPNFLRNIANQVTGRTNVSEVLPTGQLSNIPWRRQGVKYTNNESYFDVIEEIDAIIDKQGATVFAEIQGYIDCCCKLSGMPDLTMTLVNPRLLDDVSFHPCVRFKRWENERVLSFVPPDGNFRLLSYHIAAQNMVAIPVYVRHSILLKGGGGRLELTVGPKQSMGKMLEDVVVEMAMPKAVMNCNLMPSHGKYAFDPTSKLLQWTIGKIELGKPPTLKGSVSVSGTAVCESPPITVKFKINQLTVSGLKVNRLDMYGEKYKPFKGVKYITKAGRFQVRT</sequence>
<dbReference type="PROSITE" id="PS51072">
    <property type="entry name" value="MHD"/>
    <property type="match status" value="1"/>
</dbReference>
<comment type="pathway">
    <text evidence="2 11">Glycan biosynthesis; glycogen biosynthesis.</text>
</comment>
<feature type="non-terminal residue" evidence="13">
    <location>
        <position position="1"/>
    </location>
</feature>
<comment type="subcellular location">
    <subcellularLocation>
        <location evidence="1">Endomembrane system</location>
    </subcellularLocation>
</comment>
<evidence type="ECO:0000256" key="3">
    <source>
        <dbReference type="ARBA" id="ARBA00010686"/>
    </source>
</evidence>
<dbReference type="Pfam" id="PF05693">
    <property type="entry name" value="Glycogen_syn"/>
    <property type="match status" value="2"/>
</dbReference>
<organism evidence="13 14">
    <name type="scientific">Mesorhabditis spiculigera</name>
    <dbReference type="NCBI Taxonomy" id="96644"/>
    <lineage>
        <taxon>Eukaryota</taxon>
        <taxon>Metazoa</taxon>
        <taxon>Ecdysozoa</taxon>
        <taxon>Nematoda</taxon>
        <taxon>Chromadorea</taxon>
        <taxon>Rhabditida</taxon>
        <taxon>Rhabditina</taxon>
        <taxon>Rhabditomorpha</taxon>
        <taxon>Rhabditoidea</taxon>
        <taxon>Rhabditidae</taxon>
        <taxon>Mesorhabditinae</taxon>
        <taxon>Mesorhabditis</taxon>
    </lineage>
</organism>
<keyword evidence="6 11" id="KW-0808">Transferase</keyword>
<dbReference type="AlphaFoldDB" id="A0AA36GC96"/>
<dbReference type="InterPro" id="IPR001392">
    <property type="entry name" value="Clathrin_mu"/>
</dbReference>
<dbReference type="InterPro" id="IPR008631">
    <property type="entry name" value="Glycogen_synth"/>
</dbReference>
<protein>
    <recommendedName>
        <fullName evidence="11">Glycogen [starch] synthase</fullName>
        <ecNumber evidence="11">2.4.1.11</ecNumber>
    </recommendedName>
</protein>
<feature type="domain" description="MHD" evidence="12">
    <location>
        <begin position="781"/>
        <end position="1018"/>
    </location>
</feature>
<comment type="function">
    <text evidence="11">Transfers the glycosyl residue from UDP-Glc to the non-reducing end of alpha-1,4-glucan.</text>
</comment>
<name>A0AA36GC96_9BILA</name>
<evidence type="ECO:0000256" key="7">
    <source>
        <dbReference type="ARBA" id="ARBA00022927"/>
    </source>
</evidence>
<dbReference type="PRINTS" id="PR00314">
    <property type="entry name" value="CLATHRINADPT"/>
</dbReference>
<keyword evidence="14" id="KW-1185">Reference proteome</keyword>
<reference evidence="13" key="1">
    <citation type="submission" date="2023-06" db="EMBL/GenBank/DDBJ databases">
        <authorList>
            <person name="Delattre M."/>
        </authorList>
    </citation>
    <scope>NUCLEOTIDE SEQUENCE</scope>
    <source>
        <strain evidence="13">AF72</strain>
    </source>
</reference>
<comment type="similarity">
    <text evidence="3 11">Belongs to the glycosyltransferase 3 family.</text>
</comment>
<dbReference type="GO" id="GO:0006886">
    <property type="term" value="P:intracellular protein transport"/>
    <property type="evidence" value="ECO:0007669"/>
    <property type="project" value="InterPro"/>
</dbReference>
<evidence type="ECO:0000313" key="13">
    <source>
        <dbReference type="EMBL" id="CAJ0583292.1"/>
    </source>
</evidence>
<evidence type="ECO:0000256" key="10">
    <source>
        <dbReference type="ARBA" id="ARBA00047345"/>
    </source>
</evidence>